<dbReference type="GO" id="GO:0030153">
    <property type="term" value="P:bacteriocin immunity"/>
    <property type="evidence" value="ECO:0007669"/>
    <property type="project" value="InterPro"/>
</dbReference>
<dbReference type="RefSeq" id="WP_346052512.1">
    <property type="nucleotide sequence ID" value="NZ_JAYGII010000028.1"/>
</dbReference>
<sequence>MTMERVYRSKIDTWLLLVLLGVVSVCAYSGVNMILRGDTAWWSQLIVWGFGVVFPLWLLAGTYYVLGPGRLIVRSGPVKWQVPVAEIRSIIPTKNPLSSPALSLDRLKINYGVGKYVMISPREKEAFIQQLSELSGVEVGRTRSRV</sequence>
<dbReference type="InterPro" id="IPR009589">
    <property type="entry name" value="PH_YyaB-like"/>
</dbReference>
<feature type="domain" description="Uncharacterized protein YyaB-like PH" evidence="2">
    <location>
        <begin position="62"/>
        <end position="133"/>
    </location>
</feature>
<evidence type="ECO:0000313" key="4">
    <source>
        <dbReference type="Proteomes" id="UP001302316"/>
    </source>
</evidence>
<protein>
    <submittedName>
        <fullName evidence="3">PH domain-containing protein</fullName>
    </submittedName>
</protein>
<evidence type="ECO:0000256" key="1">
    <source>
        <dbReference type="SAM" id="Phobius"/>
    </source>
</evidence>
<comment type="caution">
    <text evidence="3">The sequence shown here is derived from an EMBL/GenBank/DDBJ whole genome shotgun (WGS) entry which is preliminary data.</text>
</comment>
<evidence type="ECO:0000313" key="3">
    <source>
        <dbReference type="EMBL" id="MEA5446344.1"/>
    </source>
</evidence>
<evidence type="ECO:0000259" key="2">
    <source>
        <dbReference type="Pfam" id="PF06713"/>
    </source>
</evidence>
<gene>
    <name evidence="3" type="ORF">VCB98_10985</name>
</gene>
<reference evidence="3 4" key="1">
    <citation type="submission" date="2023-12" db="EMBL/GenBank/DDBJ databases">
        <title>Whole-genome sequencing of halo(alkali)philic microorganisms from hypersaline lakes.</title>
        <authorList>
            <person name="Sorokin D.Y."/>
            <person name="Merkel A.Y."/>
            <person name="Messina E."/>
            <person name="Yakimov M."/>
        </authorList>
    </citation>
    <scope>NUCLEOTIDE SEQUENCE [LARGE SCALE GENOMIC DNA]</scope>
    <source>
        <strain evidence="3 4">AB-CW1</strain>
    </source>
</reference>
<accession>A0AAP6JHJ4</accession>
<dbReference type="Proteomes" id="UP001302316">
    <property type="component" value="Unassembled WGS sequence"/>
</dbReference>
<feature type="transmembrane region" description="Helical" evidence="1">
    <location>
        <begin position="12"/>
        <end position="35"/>
    </location>
</feature>
<dbReference type="EMBL" id="JAYGII010000028">
    <property type="protein sequence ID" value="MEA5446344.1"/>
    <property type="molecule type" value="Genomic_DNA"/>
</dbReference>
<keyword evidence="1" id="KW-0472">Membrane</keyword>
<dbReference type="AlphaFoldDB" id="A0AAP6JHJ4"/>
<keyword evidence="4" id="KW-1185">Reference proteome</keyword>
<dbReference type="Pfam" id="PF06713">
    <property type="entry name" value="bPH_4"/>
    <property type="match status" value="1"/>
</dbReference>
<name>A0AAP6JHJ4_9GAMM</name>
<feature type="transmembrane region" description="Helical" evidence="1">
    <location>
        <begin position="41"/>
        <end position="66"/>
    </location>
</feature>
<keyword evidence="1" id="KW-1133">Transmembrane helix</keyword>
<organism evidence="3 4">
    <name type="scientific">Natronospira elongata</name>
    <dbReference type="NCBI Taxonomy" id="3110268"/>
    <lineage>
        <taxon>Bacteria</taxon>
        <taxon>Pseudomonadati</taxon>
        <taxon>Pseudomonadota</taxon>
        <taxon>Gammaproteobacteria</taxon>
        <taxon>Natronospirales</taxon>
        <taxon>Natronospiraceae</taxon>
        <taxon>Natronospira</taxon>
    </lineage>
</organism>
<proteinExistence type="predicted"/>
<keyword evidence="1" id="KW-0812">Transmembrane</keyword>